<evidence type="ECO:0000313" key="9">
    <source>
        <dbReference type="Proteomes" id="UP000505210"/>
    </source>
</evidence>
<dbReference type="Gene3D" id="3.10.50.40">
    <property type="match status" value="1"/>
</dbReference>
<dbReference type="RefSeq" id="WP_172358919.1">
    <property type="nucleotide sequence ID" value="NZ_CP053661.1"/>
</dbReference>
<dbReference type="InterPro" id="IPR046357">
    <property type="entry name" value="PPIase_dom_sf"/>
</dbReference>
<dbReference type="InterPro" id="IPR000297">
    <property type="entry name" value="PPIase_PpiC"/>
</dbReference>
<gene>
    <name evidence="8" type="ORF">HPC62_12090</name>
</gene>
<keyword evidence="5 6" id="KW-0413">Isomerase</keyword>
<dbReference type="AlphaFoldDB" id="A0A6M8BRS0"/>
<keyword evidence="3" id="KW-0732">Signal</keyword>
<name>A0A6M8BRS0_9CYAN</name>
<evidence type="ECO:0000256" key="1">
    <source>
        <dbReference type="ARBA" id="ARBA00000971"/>
    </source>
</evidence>
<proteinExistence type="predicted"/>
<dbReference type="EMBL" id="CP053661">
    <property type="protein sequence ID" value="QKD84925.1"/>
    <property type="molecule type" value="Genomic_DNA"/>
</dbReference>
<comment type="catalytic activity">
    <reaction evidence="1">
        <text>[protein]-peptidylproline (omega=180) = [protein]-peptidylproline (omega=0)</text>
        <dbReference type="Rhea" id="RHEA:16237"/>
        <dbReference type="Rhea" id="RHEA-COMP:10747"/>
        <dbReference type="Rhea" id="RHEA-COMP:10748"/>
        <dbReference type="ChEBI" id="CHEBI:83833"/>
        <dbReference type="ChEBI" id="CHEBI:83834"/>
        <dbReference type="EC" id="5.2.1.8"/>
    </reaction>
</comment>
<dbReference type="Pfam" id="PF00639">
    <property type="entry name" value="Rotamase"/>
    <property type="match status" value="1"/>
</dbReference>
<evidence type="ECO:0000256" key="5">
    <source>
        <dbReference type="ARBA" id="ARBA00023235"/>
    </source>
</evidence>
<accession>A0A6M8BRS0</accession>
<dbReference type="KEGG" id="theu:HPC62_12090"/>
<dbReference type="InterPro" id="IPR027304">
    <property type="entry name" value="Trigger_fact/SurA_dom_sf"/>
</dbReference>
<protein>
    <recommendedName>
        <fullName evidence="2">peptidylprolyl isomerase</fullName>
        <ecNumber evidence="2">5.2.1.8</ecNumber>
    </recommendedName>
</protein>
<dbReference type="SUPFAM" id="SSF109998">
    <property type="entry name" value="Triger factor/SurA peptide-binding domain-like"/>
    <property type="match status" value="1"/>
</dbReference>
<dbReference type="EC" id="5.2.1.8" evidence="2"/>
<keyword evidence="4 6" id="KW-0697">Rotamase</keyword>
<dbReference type="Proteomes" id="UP000505210">
    <property type="component" value="Chromosome"/>
</dbReference>
<evidence type="ECO:0000256" key="3">
    <source>
        <dbReference type="ARBA" id="ARBA00022729"/>
    </source>
</evidence>
<evidence type="ECO:0000256" key="2">
    <source>
        <dbReference type="ARBA" id="ARBA00013194"/>
    </source>
</evidence>
<dbReference type="GO" id="GO:0003755">
    <property type="term" value="F:peptidyl-prolyl cis-trans isomerase activity"/>
    <property type="evidence" value="ECO:0007669"/>
    <property type="project" value="UniProtKB-KW"/>
</dbReference>
<dbReference type="InterPro" id="IPR050245">
    <property type="entry name" value="PrsA_foldase"/>
</dbReference>
<keyword evidence="9" id="KW-1185">Reference proteome</keyword>
<dbReference type="PANTHER" id="PTHR47245">
    <property type="entry name" value="PEPTIDYLPROLYL ISOMERASE"/>
    <property type="match status" value="1"/>
</dbReference>
<sequence>MTSEPFLTIDDQPITVSQVFRYLQAGGKLDGFIGEIVRQYVIERSLTEEPDLQPSPAVLEQAVVDFRLSNKLTDAQVFQQWLSTNGLTYETFHERIAVGFRMDKLRQNVTEPKLQEYFIERKMFLDRVVLSRIIVDSKDLAEELRLQLSEGASFEQLAREHSLLEDRVMNGMMGPVSRGSMPDILRAAIDLAEPGQIVGPIELEGRWALFRVEELLPAVLENPQVRQTLQNELFDQWLAEKIQTLPIKINIGE</sequence>
<dbReference type="SUPFAM" id="SSF54534">
    <property type="entry name" value="FKBP-like"/>
    <property type="match status" value="1"/>
</dbReference>
<dbReference type="PROSITE" id="PS50198">
    <property type="entry name" value="PPIC_PPIASE_2"/>
    <property type="match status" value="1"/>
</dbReference>
<dbReference type="PANTHER" id="PTHR47245:SF1">
    <property type="entry name" value="FOLDASE PROTEIN PRSA"/>
    <property type="match status" value="1"/>
</dbReference>
<feature type="domain" description="PpiC" evidence="7">
    <location>
        <begin position="125"/>
        <end position="214"/>
    </location>
</feature>
<organism evidence="8 9">
    <name type="scientific">Thermoleptolyngbya sichuanensis A183</name>
    <dbReference type="NCBI Taxonomy" id="2737172"/>
    <lineage>
        <taxon>Bacteria</taxon>
        <taxon>Bacillati</taxon>
        <taxon>Cyanobacteriota</taxon>
        <taxon>Cyanophyceae</taxon>
        <taxon>Oculatellales</taxon>
        <taxon>Oculatellaceae</taxon>
        <taxon>Thermoleptolyngbya</taxon>
        <taxon>Thermoleptolyngbya sichuanensis</taxon>
    </lineage>
</organism>
<evidence type="ECO:0000313" key="8">
    <source>
        <dbReference type="EMBL" id="QKD84925.1"/>
    </source>
</evidence>
<evidence type="ECO:0000256" key="4">
    <source>
        <dbReference type="ARBA" id="ARBA00023110"/>
    </source>
</evidence>
<evidence type="ECO:0000256" key="6">
    <source>
        <dbReference type="PROSITE-ProRule" id="PRU00278"/>
    </source>
</evidence>
<reference evidence="8 9" key="1">
    <citation type="submission" date="2020-05" db="EMBL/GenBank/DDBJ databases">
        <title>Complete genome sequence of of a novel Thermoleptolyngbya strain isolated from hot springs of Ganzi, Sichuan China.</title>
        <authorList>
            <person name="Tang J."/>
            <person name="Daroch M."/>
            <person name="Li L."/>
            <person name="Waleron K."/>
            <person name="Waleron M."/>
            <person name="Waleron M."/>
        </authorList>
    </citation>
    <scope>NUCLEOTIDE SEQUENCE [LARGE SCALE GENOMIC DNA]</scope>
    <source>
        <strain evidence="8 9">PKUAC-SCTA183</strain>
    </source>
</reference>
<evidence type="ECO:0000259" key="7">
    <source>
        <dbReference type="PROSITE" id="PS50198"/>
    </source>
</evidence>